<comment type="similarity">
    <text evidence="2">Belongs to the MscS (TC 1.A.23) family.</text>
</comment>
<comment type="caution">
    <text evidence="10">The sequence shown here is derived from an EMBL/GenBank/DDBJ whole genome shotgun (WGS) entry which is preliminary data.</text>
</comment>
<keyword evidence="11" id="KW-1185">Reference proteome</keyword>
<dbReference type="Pfam" id="PF00924">
    <property type="entry name" value="MS_channel_2nd"/>
    <property type="match status" value="1"/>
</dbReference>
<dbReference type="Gene3D" id="1.10.287.1260">
    <property type="match status" value="1"/>
</dbReference>
<evidence type="ECO:0000259" key="8">
    <source>
        <dbReference type="Pfam" id="PF00924"/>
    </source>
</evidence>
<gene>
    <name evidence="10" type="ORF">P857_1084</name>
</gene>
<dbReference type="PANTHER" id="PTHR30566">
    <property type="entry name" value="YNAI-RELATED MECHANOSENSITIVE ION CHANNEL"/>
    <property type="match status" value="1"/>
</dbReference>
<keyword evidence="6 7" id="KW-0472">Membrane</keyword>
<feature type="domain" description="Mechanosensitive ion channel MscS" evidence="8">
    <location>
        <begin position="124"/>
        <end position="192"/>
    </location>
</feature>
<comment type="subcellular location">
    <subcellularLocation>
        <location evidence="1">Cell membrane</location>
        <topology evidence="1">Multi-pass membrane protein</topology>
    </subcellularLocation>
</comment>
<dbReference type="SUPFAM" id="SSF50182">
    <property type="entry name" value="Sm-like ribonucleoproteins"/>
    <property type="match status" value="1"/>
</dbReference>
<dbReference type="Proteomes" id="UP000018951">
    <property type="component" value="Unassembled WGS sequence"/>
</dbReference>
<evidence type="ECO:0000256" key="4">
    <source>
        <dbReference type="ARBA" id="ARBA00022692"/>
    </source>
</evidence>
<keyword evidence="4 7" id="KW-0812">Transmembrane</keyword>
<proteinExistence type="inferred from homology"/>
<evidence type="ECO:0000256" key="7">
    <source>
        <dbReference type="SAM" id="Phobius"/>
    </source>
</evidence>
<dbReference type="Gene3D" id="2.30.30.60">
    <property type="match status" value="1"/>
</dbReference>
<accession>W2V0W4</accession>
<evidence type="ECO:0000313" key="11">
    <source>
        <dbReference type="Proteomes" id="UP000018951"/>
    </source>
</evidence>
<dbReference type="SUPFAM" id="SSF82861">
    <property type="entry name" value="Mechanosensitive channel protein MscS (YggB), transmembrane region"/>
    <property type="match status" value="1"/>
</dbReference>
<name>W2V0W4_9RICK</name>
<reference evidence="10 11" key="1">
    <citation type="journal article" date="2013" name="PLoS ONE">
        <title>Bacterial endosymbiosis in a chordate host: long-term co-evolution and conservation of secondary metabolism.</title>
        <authorList>
            <person name="Kwan J.C."/>
            <person name="Schmidt E.W."/>
        </authorList>
    </citation>
    <scope>NUCLEOTIDE SEQUENCE [LARGE SCALE GENOMIC DNA]</scope>
    <source>
        <strain evidence="11">L6</strain>
    </source>
</reference>
<evidence type="ECO:0000313" key="10">
    <source>
        <dbReference type="EMBL" id="ETO91904.1"/>
    </source>
</evidence>
<dbReference type="EMBL" id="AXCJ01000001">
    <property type="protein sequence ID" value="ETO91904.1"/>
    <property type="molecule type" value="Genomic_DNA"/>
</dbReference>
<evidence type="ECO:0000259" key="9">
    <source>
        <dbReference type="Pfam" id="PF21088"/>
    </source>
</evidence>
<keyword evidence="5 7" id="KW-1133">Transmembrane helix</keyword>
<evidence type="ECO:0000256" key="1">
    <source>
        <dbReference type="ARBA" id="ARBA00004651"/>
    </source>
</evidence>
<evidence type="ECO:0000256" key="3">
    <source>
        <dbReference type="ARBA" id="ARBA00022475"/>
    </source>
</evidence>
<feature type="transmembrane region" description="Helical" evidence="7">
    <location>
        <begin position="46"/>
        <end position="63"/>
    </location>
</feature>
<dbReference type="InterPro" id="IPR023408">
    <property type="entry name" value="MscS_beta-dom_sf"/>
</dbReference>
<keyword evidence="3" id="KW-1003">Cell membrane</keyword>
<dbReference type="PANTHER" id="PTHR30566:SF5">
    <property type="entry name" value="MECHANOSENSITIVE ION CHANNEL PROTEIN 1, MITOCHONDRIAL-RELATED"/>
    <property type="match status" value="1"/>
</dbReference>
<organism evidence="10 11">
    <name type="scientific">Candidatus Xenolissoclinum pacificiensis L6</name>
    <dbReference type="NCBI Taxonomy" id="1401685"/>
    <lineage>
        <taxon>Bacteria</taxon>
        <taxon>Pseudomonadati</taxon>
        <taxon>Pseudomonadota</taxon>
        <taxon>Alphaproteobacteria</taxon>
        <taxon>Rickettsiales</taxon>
        <taxon>Anaplasmataceae</taxon>
        <taxon>Candidatus Xenolissoclinum</taxon>
    </lineage>
</organism>
<dbReference type="InterPro" id="IPR049142">
    <property type="entry name" value="MS_channel_1st"/>
</dbReference>
<feature type="domain" description="Mechanosensitive ion channel transmembrane helices 2/3" evidence="9">
    <location>
        <begin position="82"/>
        <end position="123"/>
    </location>
</feature>
<dbReference type="InterPro" id="IPR010920">
    <property type="entry name" value="LSM_dom_sf"/>
</dbReference>
<dbReference type="AlphaFoldDB" id="W2V0W4"/>
<evidence type="ECO:0000256" key="5">
    <source>
        <dbReference type="ARBA" id="ARBA00022989"/>
    </source>
</evidence>
<evidence type="ECO:0000256" key="6">
    <source>
        <dbReference type="ARBA" id="ARBA00023136"/>
    </source>
</evidence>
<dbReference type="GO" id="GO:0005886">
    <property type="term" value="C:plasma membrane"/>
    <property type="evidence" value="ECO:0007669"/>
    <property type="project" value="UniProtKB-SubCell"/>
</dbReference>
<dbReference type="GO" id="GO:0008381">
    <property type="term" value="F:mechanosensitive monoatomic ion channel activity"/>
    <property type="evidence" value="ECO:0007669"/>
    <property type="project" value="UniProtKB-ARBA"/>
</dbReference>
<feature type="transmembrane region" description="Helical" evidence="7">
    <location>
        <begin position="7"/>
        <end position="26"/>
    </location>
</feature>
<protein>
    <submittedName>
        <fullName evidence="10">Mechanosensitive ion channel family protein</fullName>
    </submittedName>
</protein>
<dbReference type="InterPro" id="IPR011014">
    <property type="entry name" value="MscS_channel_TM-2"/>
</dbReference>
<sequence>MKRLPKYINIVLLVYLLIVSADIFLAESKAYTFHVLHYTNIARSTIILYMIIQVIFLVIDFYYERVVTAETKTIYKSLAFRKLIRICIYLVGIVFLLDILGMNINTLLTFGGISGIIIGFASKDSVSNFFGFVSIALDSPFQVGDMVHSDDRNIDGTVASINWRYTKIMTFEKRPIYVPNAFFSTIIIRNDSRMLARRYIENLRIVINNNYDHSIQDIYKVIYDYVHTHDKIIENEEFMLQCNIVYVSTDFFDVMLYLFFDTREWSEYLALKQELLSEISKKLEKMHVKVVHKDTQIELSREFVSTSDHKST</sequence>
<feature type="transmembrane region" description="Helical" evidence="7">
    <location>
        <begin position="83"/>
        <end position="104"/>
    </location>
</feature>
<dbReference type="STRING" id="1401685.P857_1084"/>
<dbReference type="InterPro" id="IPR006685">
    <property type="entry name" value="MscS_channel_2nd"/>
</dbReference>
<evidence type="ECO:0000256" key="2">
    <source>
        <dbReference type="ARBA" id="ARBA00008017"/>
    </source>
</evidence>
<dbReference type="Pfam" id="PF21088">
    <property type="entry name" value="MS_channel_1st"/>
    <property type="match status" value="1"/>
</dbReference>